<dbReference type="SUPFAM" id="SSF49899">
    <property type="entry name" value="Concanavalin A-like lectins/glucanases"/>
    <property type="match status" value="1"/>
</dbReference>
<dbReference type="AlphaFoldDB" id="A0AAD3CZY9"/>
<comment type="caution">
    <text evidence="2">The sequence shown here is derived from an EMBL/GenBank/DDBJ whole genome shotgun (WGS) entry which is preliminary data.</text>
</comment>
<keyword evidence="3" id="KW-1185">Reference proteome</keyword>
<dbReference type="Proteomes" id="UP001054902">
    <property type="component" value="Unassembled WGS sequence"/>
</dbReference>
<evidence type="ECO:0000313" key="2">
    <source>
        <dbReference type="EMBL" id="GFH55123.1"/>
    </source>
</evidence>
<reference evidence="2 3" key="1">
    <citation type="journal article" date="2021" name="Sci. Rep.">
        <title>The genome of the diatom Chaetoceros tenuissimus carries an ancient integrated fragment of an extant virus.</title>
        <authorList>
            <person name="Hongo Y."/>
            <person name="Kimura K."/>
            <person name="Takaki Y."/>
            <person name="Yoshida Y."/>
            <person name="Baba S."/>
            <person name="Kobayashi G."/>
            <person name="Nagasaki K."/>
            <person name="Hano T."/>
            <person name="Tomaru Y."/>
        </authorList>
    </citation>
    <scope>NUCLEOTIDE SEQUENCE [LARGE SCALE GENOMIC DNA]</scope>
    <source>
        <strain evidence="2 3">NIES-3715</strain>
    </source>
</reference>
<gene>
    <name evidence="2" type="ORF">CTEN210_11599</name>
</gene>
<protein>
    <recommendedName>
        <fullName evidence="1">GH16 domain-containing protein</fullName>
    </recommendedName>
</protein>
<dbReference type="Gene3D" id="2.60.120.200">
    <property type="match status" value="1"/>
</dbReference>
<dbReference type="GO" id="GO:0004553">
    <property type="term" value="F:hydrolase activity, hydrolyzing O-glycosyl compounds"/>
    <property type="evidence" value="ECO:0007669"/>
    <property type="project" value="InterPro"/>
</dbReference>
<name>A0AAD3CZY9_9STRA</name>
<dbReference type="InterPro" id="IPR013320">
    <property type="entry name" value="ConA-like_dom_sf"/>
</dbReference>
<evidence type="ECO:0000313" key="3">
    <source>
        <dbReference type="Proteomes" id="UP001054902"/>
    </source>
</evidence>
<dbReference type="GO" id="GO:0005975">
    <property type="term" value="P:carbohydrate metabolic process"/>
    <property type="evidence" value="ECO:0007669"/>
    <property type="project" value="InterPro"/>
</dbReference>
<accession>A0AAD3CZY9</accession>
<sequence length="492" mass="55670">MSRYVKAQQTCGCDDCNTSILDKLVGLPGNPKYSCGARIEYLQTQEGGLMTELEACARVAGEEFPTECGPYCDPSRCDLPMTPFPTISPLTSIGPLYCFPSPEERVVYKNMWKKGYTVEVKERNEVCGPGFNSFGRETVMGADNSNELTLMFKKIGSKWKASEVRVLLPFHNKYQYGLFKFHVKSIQVIDGTTETPTEKLLPKDIVLGLFTWDPTDRYVDENNRQNWMHEVDIEISRWDNESDADVQFLTQPPWINKYRFYSGADGSSYSPSNHWYTFEWLPDGITWTSTAGADGGQTHTYTVEQAVNNHVQDYVQCLPKEVEVRINLWNKNGSNAPDGLLDSEYVKVVIDKFVYKEKRPKFINQGEVCGKHCQCEGLCIDGSCEVLPPNETTCSDTNIKGVFIKWDGKRLKKTCNWVKKKAWLRCRYVKHSNSFCPEACKDFGGDCSIDATGKFKIPTVVGRKMCSYVANDPDNLCIDEIPKICRATCAAE</sequence>
<organism evidence="2 3">
    <name type="scientific">Chaetoceros tenuissimus</name>
    <dbReference type="NCBI Taxonomy" id="426638"/>
    <lineage>
        <taxon>Eukaryota</taxon>
        <taxon>Sar</taxon>
        <taxon>Stramenopiles</taxon>
        <taxon>Ochrophyta</taxon>
        <taxon>Bacillariophyta</taxon>
        <taxon>Coscinodiscophyceae</taxon>
        <taxon>Chaetocerotophycidae</taxon>
        <taxon>Chaetocerotales</taxon>
        <taxon>Chaetocerotaceae</taxon>
        <taxon>Chaetoceros</taxon>
    </lineage>
</organism>
<dbReference type="EMBL" id="BLLK01000047">
    <property type="protein sequence ID" value="GFH55123.1"/>
    <property type="molecule type" value="Genomic_DNA"/>
</dbReference>
<dbReference type="InterPro" id="IPR000757">
    <property type="entry name" value="Beta-glucanase-like"/>
</dbReference>
<dbReference type="PROSITE" id="PS51762">
    <property type="entry name" value="GH16_2"/>
    <property type="match status" value="1"/>
</dbReference>
<proteinExistence type="predicted"/>
<feature type="domain" description="GH16" evidence="1">
    <location>
        <begin position="77"/>
        <end position="354"/>
    </location>
</feature>
<evidence type="ECO:0000259" key="1">
    <source>
        <dbReference type="PROSITE" id="PS51762"/>
    </source>
</evidence>